<dbReference type="EMBL" id="HG994364">
    <property type="protein sequence ID" value="CAF2314359.1"/>
    <property type="molecule type" value="Genomic_DNA"/>
</dbReference>
<proteinExistence type="predicted"/>
<accession>A0A817AUD2</accession>
<evidence type="ECO:0000313" key="1">
    <source>
        <dbReference type="EMBL" id="CAF2314359.1"/>
    </source>
</evidence>
<sequence>MDASVYYRDQSIALTLQRLYIYILALLRESSYTMASVRIWVCVVLLILLELTSVHQCRSLVVEERLSGSSRVMKIRRELSQRLKELNARLEGEGKILGNTLDSKRLSPGGPDPRHH</sequence>
<organism evidence="1">
    <name type="scientific">Brassica napus</name>
    <name type="common">Rape</name>
    <dbReference type="NCBI Taxonomy" id="3708"/>
    <lineage>
        <taxon>Eukaryota</taxon>
        <taxon>Viridiplantae</taxon>
        <taxon>Streptophyta</taxon>
        <taxon>Embryophyta</taxon>
        <taxon>Tracheophyta</taxon>
        <taxon>Spermatophyta</taxon>
        <taxon>Magnoliopsida</taxon>
        <taxon>eudicotyledons</taxon>
        <taxon>Gunneridae</taxon>
        <taxon>Pentapetalae</taxon>
        <taxon>rosids</taxon>
        <taxon>malvids</taxon>
        <taxon>Brassicales</taxon>
        <taxon>Brassicaceae</taxon>
        <taxon>Brassiceae</taxon>
        <taxon>Brassica</taxon>
    </lineage>
</organism>
<name>A0A817AUD2_BRANA</name>
<gene>
    <name evidence="1" type="ORF">DARMORV10_A10P04840.1</name>
</gene>
<reference evidence="1" key="1">
    <citation type="submission" date="2021-01" db="EMBL/GenBank/DDBJ databases">
        <authorList>
            <consortium name="Genoscope - CEA"/>
            <person name="William W."/>
        </authorList>
    </citation>
    <scope>NUCLEOTIDE SEQUENCE</scope>
</reference>
<dbReference type="Proteomes" id="UP001295469">
    <property type="component" value="Chromosome A10"/>
</dbReference>
<dbReference type="OrthoDB" id="1578197at2759"/>
<dbReference type="KEGG" id="bna:106434286"/>
<dbReference type="AlphaFoldDB" id="A0A817AUD2"/>
<protein>
    <submittedName>
        <fullName evidence="1">(rape) hypothetical protein</fullName>
    </submittedName>
</protein>